<evidence type="ECO:0000313" key="1">
    <source>
        <dbReference type="EMBL" id="GAA3024257.1"/>
    </source>
</evidence>
<gene>
    <name evidence="1" type="ORF">GCM10017559_57170</name>
</gene>
<protein>
    <submittedName>
        <fullName evidence="1">Uncharacterized protein</fullName>
    </submittedName>
</protein>
<dbReference type="EMBL" id="BAAAWD010000015">
    <property type="protein sequence ID" value="GAA3024257.1"/>
    <property type="molecule type" value="Genomic_DNA"/>
</dbReference>
<reference evidence="2" key="1">
    <citation type="journal article" date="2019" name="Int. J. Syst. Evol. Microbiol.">
        <title>The Global Catalogue of Microorganisms (GCM) 10K type strain sequencing project: providing services to taxonomists for standard genome sequencing and annotation.</title>
        <authorList>
            <consortium name="The Broad Institute Genomics Platform"/>
            <consortium name="The Broad Institute Genome Sequencing Center for Infectious Disease"/>
            <person name="Wu L."/>
            <person name="Ma J."/>
        </authorList>
    </citation>
    <scope>NUCLEOTIDE SEQUENCE [LARGE SCALE GENOMIC DNA]</scope>
    <source>
        <strain evidence="2">JCM 3106</strain>
    </source>
</reference>
<dbReference type="RefSeq" id="WP_344900735.1">
    <property type="nucleotide sequence ID" value="NZ_BAAAWD010000015.1"/>
</dbReference>
<keyword evidence="2" id="KW-1185">Reference proteome</keyword>
<proteinExistence type="predicted"/>
<sequence>MSRFDDLPGYAASIGPLIDAVNLGVHIASRPSCRELTERSGLQADLLVDLRFVLPVRPLTPAGVAAVYRYNPLRRSEIDVHLVQGTLAEDTAPTGAPAQGGVLRATPAARAFIASLYEVHATVLGGLWAAQADRLPELAAIAGRLLEAGAATGGAAFTQASPPYEPAGTPPGVLLFNRLAALRYHRADAHAGAWTRAGLTAAEIVSLPPGPVRDRIEADTNRRAARPYETLTTRDRQTFLLGLSALDLP</sequence>
<evidence type="ECO:0000313" key="2">
    <source>
        <dbReference type="Proteomes" id="UP001499930"/>
    </source>
</evidence>
<accession>A0ABN3YDX4</accession>
<organism evidence="1 2">
    <name type="scientific">Streptosporangium longisporum</name>
    <dbReference type="NCBI Taxonomy" id="46187"/>
    <lineage>
        <taxon>Bacteria</taxon>
        <taxon>Bacillati</taxon>
        <taxon>Actinomycetota</taxon>
        <taxon>Actinomycetes</taxon>
        <taxon>Streptosporangiales</taxon>
        <taxon>Streptosporangiaceae</taxon>
        <taxon>Streptosporangium</taxon>
    </lineage>
</organism>
<comment type="caution">
    <text evidence="1">The sequence shown here is derived from an EMBL/GenBank/DDBJ whole genome shotgun (WGS) entry which is preliminary data.</text>
</comment>
<name>A0ABN3YDX4_9ACTN</name>
<dbReference type="Proteomes" id="UP001499930">
    <property type="component" value="Unassembled WGS sequence"/>
</dbReference>